<organism evidence="2 3">
    <name type="scientific">Setomelanomma holmii</name>
    <dbReference type="NCBI Taxonomy" id="210430"/>
    <lineage>
        <taxon>Eukaryota</taxon>
        <taxon>Fungi</taxon>
        <taxon>Dikarya</taxon>
        <taxon>Ascomycota</taxon>
        <taxon>Pezizomycotina</taxon>
        <taxon>Dothideomycetes</taxon>
        <taxon>Pleosporomycetidae</taxon>
        <taxon>Pleosporales</taxon>
        <taxon>Pleosporineae</taxon>
        <taxon>Phaeosphaeriaceae</taxon>
        <taxon>Setomelanomma</taxon>
    </lineage>
</organism>
<dbReference type="EMBL" id="ML978186">
    <property type="protein sequence ID" value="KAF2030875.1"/>
    <property type="molecule type" value="Genomic_DNA"/>
</dbReference>
<protein>
    <recommendedName>
        <fullName evidence="4">BTB domain-containing protein</fullName>
    </recommendedName>
</protein>
<sequence length="416" mass="46959">MSSNNDPTYATPIPSSLPSRLGRAYTRHGHPDFTITYGIFSPTEHSFAAHSTVLQDSSTEFGRRFDSGEWIAGGTYPLCPNGDTDDGAFADTQVVELMLEYCYMRSYTLFDPPTRTPFPDHAGGYIRQHYLAHHINSYLDIDGLGKFALTALAELVNNTLAIEEAHITDRLAFLTYAAGMQYTDYGQGVDGNPNQIMGEEVLRDGGYVSNTNAALCEGAARLWAQLGKIDEDGPGRKEIRFTIKRLCCAWPWFGSELSVYLLERGARVKLGKGFDGNHRVSSIRSSLYTRTSLEDPDTHKVRQIIPKQSERRPDPLSSQIAITPGHPCNQHTLEEPYASLLKLHQENQDVEKVQKIMEKLDEKAKKERRLNREKVGEVIEEIQKRAVEEERLQKESREEMEARLRTERPMPPIVRG</sequence>
<feature type="region of interest" description="Disordered" evidence="1">
    <location>
        <begin position="393"/>
        <end position="416"/>
    </location>
</feature>
<evidence type="ECO:0000256" key="1">
    <source>
        <dbReference type="SAM" id="MobiDB-lite"/>
    </source>
</evidence>
<dbReference type="CDD" id="cd22249">
    <property type="entry name" value="UDM1_RNF168_RNF169-like"/>
    <property type="match status" value="1"/>
</dbReference>
<evidence type="ECO:0000313" key="2">
    <source>
        <dbReference type="EMBL" id="KAF2030875.1"/>
    </source>
</evidence>
<accession>A0A9P4HC38</accession>
<keyword evidence="3" id="KW-1185">Reference proteome</keyword>
<comment type="caution">
    <text evidence="2">The sequence shown here is derived from an EMBL/GenBank/DDBJ whole genome shotgun (WGS) entry which is preliminary data.</text>
</comment>
<gene>
    <name evidence="2" type="ORF">EK21DRAFT_88592</name>
</gene>
<dbReference type="Proteomes" id="UP000799777">
    <property type="component" value="Unassembled WGS sequence"/>
</dbReference>
<evidence type="ECO:0008006" key="4">
    <source>
        <dbReference type="Google" id="ProtNLM"/>
    </source>
</evidence>
<evidence type="ECO:0000313" key="3">
    <source>
        <dbReference type="Proteomes" id="UP000799777"/>
    </source>
</evidence>
<name>A0A9P4HC38_9PLEO</name>
<feature type="compositionally biased region" description="Basic and acidic residues" evidence="1">
    <location>
        <begin position="393"/>
        <end position="408"/>
    </location>
</feature>
<reference evidence="2" key="1">
    <citation type="journal article" date="2020" name="Stud. Mycol.">
        <title>101 Dothideomycetes genomes: a test case for predicting lifestyles and emergence of pathogens.</title>
        <authorList>
            <person name="Haridas S."/>
            <person name="Albert R."/>
            <person name="Binder M."/>
            <person name="Bloem J."/>
            <person name="Labutti K."/>
            <person name="Salamov A."/>
            <person name="Andreopoulos B."/>
            <person name="Baker S."/>
            <person name="Barry K."/>
            <person name="Bills G."/>
            <person name="Bluhm B."/>
            <person name="Cannon C."/>
            <person name="Castanera R."/>
            <person name="Culley D."/>
            <person name="Daum C."/>
            <person name="Ezra D."/>
            <person name="Gonzalez J."/>
            <person name="Henrissat B."/>
            <person name="Kuo A."/>
            <person name="Liang C."/>
            <person name="Lipzen A."/>
            <person name="Lutzoni F."/>
            <person name="Magnuson J."/>
            <person name="Mondo S."/>
            <person name="Nolan M."/>
            <person name="Ohm R."/>
            <person name="Pangilinan J."/>
            <person name="Park H.-J."/>
            <person name="Ramirez L."/>
            <person name="Alfaro M."/>
            <person name="Sun H."/>
            <person name="Tritt A."/>
            <person name="Yoshinaga Y."/>
            <person name="Zwiers L.-H."/>
            <person name="Turgeon B."/>
            <person name="Goodwin S."/>
            <person name="Spatafora J."/>
            <person name="Crous P."/>
            <person name="Grigoriev I."/>
        </authorList>
    </citation>
    <scope>NUCLEOTIDE SEQUENCE</scope>
    <source>
        <strain evidence="2">CBS 110217</strain>
    </source>
</reference>
<proteinExistence type="predicted"/>
<dbReference type="AlphaFoldDB" id="A0A9P4HC38"/>